<sequence>MPISCNNCIILQEQILKITEKLPNTEITICCANCKQRSIKEVSSFIKDKKKNIADSKAFIVIGEEAGPSKKATTTPIATITTTKLTNIL</sequence>
<dbReference type="Proteomes" id="UP000439903">
    <property type="component" value="Unassembled WGS sequence"/>
</dbReference>
<name>A0A8H4AXS7_GIGMA</name>
<protein>
    <submittedName>
        <fullName evidence="1">Uncharacterized protein</fullName>
    </submittedName>
</protein>
<evidence type="ECO:0000313" key="2">
    <source>
        <dbReference type="Proteomes" id="UP000439903"/>
    </source>
</evidence>
<gene>
    <name evidence="1" type="ORF">F8M41_004315</name>
</gene>
<reference evidence="1 2" key="1">
    <citation type="journal article" date="2019" name="Environ. Microbiol.">
        <title>At the nexus of three kingdoms: the genome of the mycorrhizal fungus Gigaspora margarita provides insights into plant, endobacterial and fungal interactions.</title>
        <authorList>
            <person name="Venice F."/>
            <person name="Ghignone S."/>
            <person name="Salvioli di Fossalunga A."/>
            <person name="Amselem J."/>
            <person name="Novero M."/>
            <person name="Xianan X."/>
            <person name="Sedzielewska Toro K."/>
            <person name="Morin E."/>
            <person name="Lipzen A."/>
            <person name="Grigoriev I.V."/>
            <person name="Henrissat B."/>
            <person name="Martin F.M."/>
            <person name="Bonfante P."/>
        </authorList>
    </citation>
    <scope>NUCLEOTIDE SEQUENCE [LARGE SCALE GENOMIC DNA]</scope>
    <source>
        <strain evidence="1 2">BEG34</strain>
    </source>
</reference>
<keyword evidence="2" id="KW-1185">Reference proteome</keyword>
<dbReference type="AlphaFoldDB" id="A0A8H4AXS7"/>
<accession>A0A8H4AXS7</accession>
<proteinExistence type="predicted"/>
<dbReference type="EMBL" id="WTPW01000140">
    <property type="protein sequence ID" value="KAF0542846.1"/>
    <property type="molecule type" value="Genomic_DNA"/>
</dbReference>
<evidence type="ECO:0000313" key="1">
    <source>
        <dbReference type="EMBL" id="KAF0542846.1"/>
    </source>
</evidence>
<comment type="caution">
    <text evidence="1">The sequence shown here is derived from an EMBL/GenBank/DDBJ whole genome shotgun (WGS) entry which is preliminary data.</text>
</comment>
<organism evidence="1 2">
    <name type="scientific">Gigaspora margarita</name>
    <dbReference type="NCBI Taxonomy" id="4874"/>
    <lineage>
        <taxon>Eukaryota</taxon>
        <taxon>Fungi</taxon>
        <taxon>Fungi incertae sedis</taxon>
        <taxon>Mucoromycota</taxon>
        <taxon>Glomeromycotina</taxon>
        <taxon>Glomeromycetes</taxon>
        <taxon>Diversisporales</taxon>
        <taxon>Gigasporaceae</taxon>
        <taxon>Gigaspora</taxon>
    </lineage>
</organism>